<protein>
    <recommendedName>
        <fullName evidence="4">Small ribosomal subunit protein uS15c</fullName>
    </recommendedName>
</protein>
<dbReference type="Gene3D" id="1.10.287.10">
    <property type="entry name" value="S15/NS1, RNA-binding"/>
    <property type="match status" value="1"/>
</dbReference>
<feature type="compositionally biased region" description="Low complexity" evidence="5">
    <location>
        <begin position="71"/>
        <end position="83"/>
    </location>
</feature>
<feature type="compositionally biased region" description="Basic residues" evidence="5">
    <location>
        <begin position="421"/>
        <end position="442"/>
    </location>
</feature>
<dbReference type="PANTHER" id="PTHR47546:SF3">
    <property type="entry name" value="30S RIBOSOMAL PROTEIN S15, CHLOROPLASTIC"/>
    <property type="match status" value="1"/>
</dbReference>
<proteinExistence type="inferred from homology"/>
<comment type="similarity">
    <text evidence="1">Belongs to the universal ribosomal protein uS15 family.</text>
</comment>
<dbReference type="PANTHER" id="PTHR47546">
    <property type="entry name" value="S15/NS1, RNA-BINDING PROTEIN"/>
    <property type="match status" value="1"/>
</dbReference>
<dbReference type="OrthoDB" id="441444at2759"/>
<dbReference type="GO" id="GO:0005840">
    <property type="term" value="C:ribosome"/>
    <property type="evidence" value="ECO:0007669"/>
    <property type="project" value="UniProtKB-KW"/>
</dbReference>
<dbReference type="Proteomes" id="UP000604825">
    <property type="component" value="Unassembled WGS sequence"/>
</dbReference>
<feature type="compositionally biased region" description="Basic residues" evidence="5">
    <location>
        <begin position="1"/>
        <end position="12"/>
    </location>
</feature>
<dbReference type="InterPro" id="IPR000589">
    <property type="entry name" value="Ribosomal_uS15"/>
</dbReference>
<evidence type="ECO:0000256" key="5">
    <source>
        <dbReference type="SAM" id="MobiDB-lite"/>
    </source>
</evidence>
<dbReference type="SUPFAM" id="SSF47060">
    <property type="entry name" value="S15/NS1 RNA-binding domain"/>
    <property type="match status" value="1"/>
</dbReference>
<dbReference type="GO" id="GO:1990904">
    <property type="term" value="C:ribonucleoprotein complex"/>
    <property type="evidence" value="ECO:0007669"/>
    <property type="project" value="UniProtKB-KW"/>
</dbReference>
<feature type="region of interest" description="Disordered" evidence="5">
    <location>
        <begin position="155"/>
        <end position="180"/>
    </location>
</feature>
<dbReference type="EMBL" id="CAJGYO010000007">
    <property type="protein sequence ID" value="CAD6241847.1"/>
    <property type="molecule type" value="Genomic_DNA"/>
</dbReference>
<evidence type="ECO:0000313" key="6">
    <source>
        <dbReference type="EMBL" id="CAD6241847.1"/>
    </source>
</evidence>
<dbReference type="Pfam" id="PF00312">
    <property type="entry name" value="Ribosomal_S15"/>
    <property type="match status" value="1"/>
</dbReference>
<accession>A0A811PL53</accession>
<gene>
    <name evidence="6" type="ORF">NCGR_LOCUS27515</name>
</gene>
<evidence type="ECO:0000256" key="4">
    <source>
        <dbReference type="ARBA" id="ARBA00035250"/>
    </source>
</evidence>
<keyword evidence="3" id="KW-0687">Ribonucleoprotein</keyword>
<name>A0A811PL53_9POAL</name>
<dbReference type="NCBIfam" id="TIGR00952">
    <property type="entry name" value="S15_bact"/>
    <property type="match status" value="1"/>
</dbReference>
<evidence type="ECO:0000256" key="3">
    <source>
        <dbReference type="ARBA" id="ARBA00023274"/>
    </source>
</evidence>
<evidence type="ECO:0000256" key="2">
    <source>
        <dbReference type="ARBA" id="ARBA00022980"/>
    </source>
</evidence>
<feature type="compositionally biased region" description="Pro residues" evidence="5">
    <location>
        <begin position="26"/>
        <end position="35"/>
    </location>
</feature>
<dbReference type="GO" id="GO:0006412">
    <property type="term" value="P:translation"/>
    <property type="evidence" value="ECO:0007669"/>
    <property type="project" value="InterPro"/>
</dbReference>
<sequence length="442" mass="49047">MALHRITARRRTVLPATRAFSSSSNPPFPPPPTPANDPDAAHSPSSSSPPNPGAPRNPASSLFQDIRDRLLSSPMSPSPRRIPTNLPRPNPARGAPSSQRAPEDIRRMLQNFRSTGGVPSTSSPGAAPSPSAPGAIPFFTDLFKKDSVAQGPNAGQGVLGLDATRGSLKGPRSSKPFMTHLPSSIFRPELERNSKAVGAGQEENGSAIALKRHYSYEELGKRLGELRPAGAGKDGKEWFSLTELQGRIAKLAELEKQENRFARPQFLELRSGIENLQKQEKPARQVNMNTLLNLGGQLDYMGRPPQEELLEKYFHPDHMSSEDKMKLELQRARDEFKMSENDCGSARVQIAQLTLKIKHLSAVIHKKDKHSRKGLQEMVQRRKKYLKYLRRTDWDSYCLVLSKLGLRDVPEYKAPDYKSKATTKAKSKKKSKGKGKKRKVKA</sequence>
<evidence type="ECO:0000313" key="7">
    <source>
        <dbReference type="Proteomes" id="UP000604825"/>
    </source>
</evidence>
<dbReference type="AlphaFoldDB" id="A0A811PL53"/>
<dbReference type="GO" id="GO:0005737">
    <property type="term" value="C:cytoplasm"/>
    <property type="evidence" value="ECO:0007669"/>
    <property type="project" value="UniProtKB-ARBA"/>
</dbReference>
<evidence type="ECO:0000256" key="1">
    <source>
        <dbReference type="ARBA" id="ARBA00008434"/>
    </source>
</evidence>
<keyword evidence="7" id="KW-1185">Reference proteome</keyword>
<reference evidence="6" key="1">
    <citation type="submission" date="2020-10" db="EMBL/GenBank/DDBJ databases">
        <authorList>
            <person name="Han B."/>
            <person name="Lu T."/>
            <person name="Zhao Q."/>
            <person name="Huang X."/>
            <person name="Zhao Y."/>
        </authorList>
    </citation>
    <scope>NUCLEOTIDE SEQUENCE</scope>
</reference>
<dbReference type="GO" id="GO:0003735">
    <property type="term" value="F:structural constituent of ribosome"/>
    <property type="evidence" value="ECO:0007669"/>
    <property type="project" value="InterPro"/>
</dbReference>
<feature type="region of interest" description="Disordered" evidence="5">
    <location>
        <begin position="415"/>
        <end position="442"/>
    </location>
</feature>
<feature type="compositionally biased region" description="Low complexity" evidence="5">
    <location>
        <begin position="114"/>
        <end position="133"/>
    </location>
</feature>
<organism evidence="6 7">
    <name type="scientific">Miscanthus lutarioriparius</name>
    <dbReference type="NCBI Taxonomy" id="422564"/>
    <lineage>
        <taxon>Eukaryota</taxon>
        <taxon>Viridiplantae</taxon>
        <taxon>Streptophyta</taxon>
        <taxon>Embryophyta</taxon>
        <taxon>Tracheophyta</taxon>
        <taxon>Spermatophyta</taxon>
        <taxon>Magnoliopsida</taxon>
        <taxon>Liliopsida</taxon>
        <taxon>Poales</taxon>
        <taxon>Poaceae</taxon>
        <taxon>PACMAD clade</taxon>
        <taxon>Panicoideae</taxon>
        <taxon>Andropogonodae</taxon>
        <taxon>Andropogoneae</taxon>
        <taxon>Saccharinae</taxon>
        <taxon>Miscanthus</taxon>
    </lineage>
</organism>
<dbReference type="CDD" id="cd00353">
    <property type="entry name" value="Ribosomal_S15p_S13e"/>
    <property type="match status" value="1"/>
</dbReference>
<feature type="region of interest" description="Disordered" evidence="5">
    <location>
        <begin position="1"/>
        <end position="133"/>
    </location>
</feature>
<dbReference type="InterPro" id="IPR005290">
    <property type="entry name" value="Ribosomal_uS15_bac-type"/>
</dbReference>
<feature type="compositionally biased region" description="Low complexity" evidence="5">
    <location>
        <begin position="36"/>
        <end position="46"/>
    </location>
</feature>
<comment type="caution">
    <text evidence="6">The sequence shown here is derived from an EMBL/GenBank/DDBJ whole genome shotgun (WGS) entry which is preliminary data.</text>
</comment>
<dbReference type="InterPro" id="IPR009068">
    <property type="entry name" value="uS15_NS1_RNA-bd_sf"/>
</dbReference>
<dbReference type="HAMAP" id="MF_01343_B">
    <property type="entry name" value="Ribosomal_uS15_B"/>
    <property type="match status" value="1"/>
</dbReference>
<dbReference type="SMART" id="SM01387">
    <property type="entry name" value="Ribosomal_S15"/>
    <property type="match status" value="1"/>
</dbReference>
<keyword evidence="2" id="KW-0689">Ribosomal protein</keyword>